<sequence>EKTKTLSLHNAKTMTKCYNQNHTIDNFDTTSEMLKSDNQIIEGLIQEITSNQTQSIVLPEINTNNGKIEI</sequence>
<dbReference type="Proteomes" id="UP000789860">
    <property type="component" value="Unassembled WGS sequence"/>
</dbReference>
<organism evidence="1 2">
    <name type="scientific">Scutellospora calospora</name>
    <dbReference type="NCBI Taxonomy" id="85575"/>
    <lineage>
        <taxon>Eukaryota</taxon>
        <taxon>Fungi</taxon>
        <taxon>Fungi incertae sedis</taxon>
        <taxon>Mucoromycota</taxon>
        <taxon>Glomeromycotina</taxon>
        <taxon>Glomeromycetes</taxon>
        <taxon>Diversisporales</taxon>
        <taxon>Gigasporaceae</taxon>
        <taxon>Scutellospora</taxon>
    </lineage>
</organism>
<accession>A0ACA9N5I8</accession>
<proteinExistence type="predicted"/>
<gene>
    <name evidence="1" type="ORF">SCALOS_LOCUS8157</name>
</gene>
<evidence type="ECO:0000313" key="2">
    <source>
        <dbReference type="Proteomes" id="UP000789860"/>
    </source>
</evidence>
<protein>
    <submittedName>
        <fullName evidence="1">1156_t:CDS:1</fullName>
    </submittedName>
</protein>
<name>A0ACA9N5I8_9GLOM</name>
<keyword evidence="2" id="KW-1185">Reference proteome</keyword>
<feature type="non-terminal residue" evidence="1">
    <location>
        <position position="1"/>
    </location>
</feature>
<feature type="non-terminal residue" evidence="1">
    <location>
        <position position="70"/>
    </location>
</feature>
<evidence type="ECO:0000313" key="1">
    <source>
        <dbReference type="EMBL" id="CAG8636445.1"/>
    </source>
</evidence>
<dbReference type="EMBL" id="CAJVPM010020738">
    <property type="protein sequence ID" value="CAG8636445.1"/>
    <property type="molecule type" value="Genomic_DNA"/>
</dbReference>
<reference evidence="1" key="1">
    <citation type="submission" date="2021-06" db="EMBL/GenBank/DDBJ databases">
        <authorList>
            <person name="Kallberg Y."/>
            <person name="Tangrot J."/>
            <person name="Rosling A."/>
        </authorList>
    </citation>
    <scope>NUCLEOTIDE SEQUENCE</scope>
    <source>
        <strain evidence="1">AU212A</strain>
    </source>
</reference>
<comment type="caution">
    <text evidence="1">The sequence shown here is derived from an EMBL/GenBank/DDBJ whole genome shotgun (WGS) entry which is preliminary data.</text>
</comment>